<proteinExistence type="predicted"/>
<dbReference type="InterPro" id="IPR040844">
    <property type="entry name" value="PDE4_UCR"/>
</dbReference>
<dbReference type="AlphaFoldDB" id="A0A8K0NWX2"/>
<sequence>MKARLHVNSPREQQRIRVRHLHGTEGIFAEDCENNHISGSSPNSCFCPSKGALERIKALKRKIAHISDHPVVQSFKLAPHLSEPRRRAPEAQGLRRSRNMRDSLPRQIRGTSPIRNNNQWSQGDMSADGDALRLLAWLGMALDAVAMAGVAAAIQFKRMLNKELSHFSESSKSGNQISEYICSTFL</sequence>
<organism evidence="6 7">
    <name type="scientific">Ladona fulva</name>
    <name type="common">Scarce chaser dragonfly</name>
    <name type="synonym">Libellula fulva</name>
    <dbReference type="NCBI Taxonomy" id="123851"/>
    <lineage>
        <taxon>Eukaryota</taxon>
        <taxon>Metazoa</taxon>
        <taxon>Ecdysozoa</taxon>
        <taxon>Arthropoda</taxon>
        <taxon>Hexapoda</taxon>
        <taxon>Insecta</taxon>
        <taxon>Pterygota</taxon>
        <taxon>Palaeoptera</taxon>
        <taxon>Odonata</taxon>
        <taxon>Epiprocta</taxon>
        <taxon>Anisoptera</taxon>
        <taxon>Libelluloidea</taxon>
        <taxon>Libellulidae</taxon>
        <taxon>Ladona</taxon>
    </lineage>
</organism>
<evidence type="ECO:0000259" key="5">
    <source>
        <dbReference type="Pfam" id="PF18100"/>
    </source>
</evidence>
<name>A0A8K0NWX2_LADFU</name>
<dbReference type="Proteomes" id="UP000792457">
    <property type="component" value="Unassembled WGS sequence"/>
</dbReference>
<gene>
    <name evidence="6" type="ORF">J437_LFUL005115</name>
</gene>
<dbReference type="EC" id="3.1.4.53" evidence="1"/>
<protein>
    <recommendedName>
        <fullName evidence="1">3',5'-cyclic-AMP phosphodiesterase</fullName>
        <ecNumber evidence="1">3.1.4.53</ecNumber>
    </recommendedName>
</protein>
<keyword evidence="2" id="KW-0378">Hydrolase</keyword>
<dbReference type="EMBL" id="KZ308206">
    <property type="protein sequence ID" value="KAG8224673.1"/>
    <property type="molecule type" value="Genomic_DNA"/>
</dbReference>
<keyword evidence="4" id="KW-0812">Transmembrane</keyword>
<accession>A0A8K0NWX2</accession>
<keyword evidence="3" id="KW-0114">cAMP</keyword>
<keyword evidence="4" id="KW-1133">Transmembrane helix</keyword>
<evidence type="ECO:0000256" key="2">
    <source>
        <dbReference type="ARBA" id="ARBA00022801"/>
    </source>
</evidence>
<feature type="domain" description="Phosphodiesterase 4 upstream conserved regions (UCR)" evidence="5">
    <location>
        <begin position="146"/>
        <end position="186"/>
    </location>
</feature>
<evidence type="ECO:0000256" key="3">
    <source>
        <dbReference type="ARBA" id="ARBA00023149"/>
    </source>
</evidence>
<dbReference type="OrthoDB" id="189220at2759"/>
<evidence type="ECO:0000313" key="6">
    <source>
        <dbReference type="EMBL" id="KAG8224673.1"/>
    </source>
</evidence>
<feature type="non-terminal residue" evidence="6">
    <location>
        <position position="1"/>
    </location>
</feature>
<reference evidence="6" key="2">
    <citation type="submission" date="2017-10" db="EMBL/GenBank/DDBJ databases">
        <title>Ladona fulva Genome sequencing and assembly.</title>
        <authorList>
            <person name="Murali S."/>
            <person name="Richards S."/>
            <person name="Bandaranaike D."/>
            <person name="Bellair M."/>
            <person name="Blankenburg K."/>
            <person name="Chao H."/>
            <person name="Dinh H."/>
            <person name="Doddapaneni H."/>
            <person name="Dugan-Rocha S."/>
            <person name="Elkadiri S."/>
            <person name="Gnanaolivu R."/>
            <person name="Hernandez B."/>
            <person name="Skinner E."/>
            <person name="Javaid M."/>
            <person name="Lee S."/>
            <person name="Li M."/>
            <person name="Ming W."/>
            <person name="Munidasa M."/>
            <person name="Muniz J."/>
            <person name="Nguyen L."/>
            <person name="Hughes D."/>
            <person name="Osuji N."/>
            <person name="Pu L.-L."/>
            <person name="Puazo M."/>
            <person name="Qu C."/>
            <person name="Quiroz J."/>
            <person name="Raj R."/>
            <person name="Weissenberger G."/>
            <person name="Xin Y."/>
            <person name="Zou X."/>
            <person name="Han Y."/>
            <person name="Worley K."/>
            <person name="Muzny D."/>
            <person name="Gibbs R."/>
        </authorList>
    </citation>
    <scope>NUCLEOTIDE SEQUENCE</scope>
    <source>
        <strain evidence="6">Sampled in the wild</strain>
    </source>
</reference>
<dbReference type="Pfam" id="PF18100">
    <property type="entry name" value="PDE4_UCR"/>
    <property type="match status" value="1"/>
</dbReference>
<comment type="caution">
    <text evidence="6">The sequence shown here is derived from an EMBL/GenBank/DDBJ whole genome shotgun (WGS) entry which is preliminary data.</text>
</comment>
<evidence type="ECO:0000313" key="7">
    <source>
        <dbReference type="Proteomes" id="UP000792457"/>
    </source>
</evidence>
<evidence type="ECO:0000256" key="4">
    <source>
        <dbReference type="SAM" id="Phobius"/>
    </source>
</evidence>
<feature type="transmembrane region" description="Helical" evidence="4">
    <location>
        <begin position="134"/>
        <end position="154"/>
    </location>
</feature>
<keyword evidence="4" id="KW-0472">Membrane</keyword>
<dbReference type="GO" id="GO:0004115">
    <property type="term" value="F:3',5'-cyclic-AMP phosphodiesterase activity"/>
    <property type="evidence" value="ECO:0007669"/>
    <property type="project" value="UniProtKB-EC"/>
</dbReference>
<evidence type="ECO:0000256" key="1">
    <source>
        <dbReference type="ARBA" id="ARBA00012276"/>
    </source>
</evidence>
<reference evidence="6" key="1">
    <citation type="submission" date="2013-04" db="EMBL/GenBank/DDBJ databases">
        <authorList>
            <person name="Qu J."/>
            <person name="Murali S.C."/>
            <person name="Bandaranaike D."/>
            <person name="Bellair M."/>
            <person name="Blankenburg K."/>
            <person name="Chao H."/>
            <person name="Dinh H."/>
            <person name="Doddapaneni H."/>
            <person name="Downs B."/>
            <person name="Dugan-Rocha S."/>
            <person name="Elkadiri S."/>
            <person name="Gnanaolivu R.D."/>
            <person name="Hernandez B."/>
            <person name="Javaid M."/>
            <person name="Jayaseelan J.C."/>
            <person name="Lee S."/>
            <person name="Li M."/>
            <person name="Ming W."/>
            <person name="Munidasa M."/>
            <person name="Muniz J."/>
            <person name="Nguyen L."/>
            <person name="Ongeri F."/>
            <person name="Osuji N."/>
            <person name="Pu L.-L."/>
            <person name="Puazo M."/>
            <person name="Qu C."/>
            <person name="Quiroz J."/>
            <person name="Raj R."/>
            <person name="Weissenberger G."/>
            <person name="Xin Y."/>
            <person name="Zou X."/>
            <person name="Han Y."/>
            <person name="Richards S."/>
            <person name="Worley K."/>
            <person name="Muzny D."/>
            <person name="Gibbs R."/>
        </authorList>
    </citation>
    <scope>NUCLEOTIDE SEQUENCE</scope>
    <source>
        <strain evidence="6">Sampled in the wild</strain>
    </source>
</reference>
<keyword evidence="7" id="KW-1185">Reference proteome</keyword>